<gene>
    <name evidence="2" type="ORF">UDIV_4520</name>
</gene>
<keyword evidence="3" id="KW-1185">Reference proteome</keyword>
<evidence type="ECO:0000256" key="1">
    <source>
        <dbReference type="SAM" id="Phobius"/>
    </source>
</evidence>
<name>A0A084EYB4_9BACT</name>
<dbReference type="Proteomes" id="UP000028537">
    <property type="component" value="Unassembled WGS sequence"/>
</dbReference>
<protein>
    <submittedName>
        <fullName evidence="2">Uncharacterized protein</fullName>
    </submittedName>
</protein>
<evidence type="ECO:0000313" key="3">
    <source>
        <dbReference type="Proteomes" id="UP000028537"/>
    </source>
</evidence>
<keyword evidence="1" id="KW-0472">Membrane</keyword>
<dbReference type="AlphaFoldDB" id="A0A084EYB4"/>
<sequence length="63" mass="7507">MNSYIVKIYVYFKSAKWWLMHLANLFLVLVSIINLSRSAKMKALLNNKNTKLNAWYFCLLCFN</sequence>
<organism evidence="2 3">
    <name type="scientific">Ureaplasma diversum NCTC 246</name>
    <dbReference type="NCBI Taxonomy" id="1188241"/>
    <lineage>
        <taxon>Bacteria</taxon>
        <taxon>Bacillati</taxon>
        <taxon>Mycoplasmatota</taxon>
        <taxon>Mycoplasmoidales</taxon>
        <taxon>Mycoplasmoidaceae</taxon>
        <taxon>Ureaplasma</taxon>
    </lineage>
</organism>
<accession>A0A084EYB4</accession>
<keyword evidence="1" id="KW-0812">Transmembrane</keyword>
<dbReference type="EMBL" id="JFDP01000055">
    <property type="protein sequence ID" value="KEZ22956.1"/>
    <property type="molecule type" value="Genomic_DNA"/>
</dbReference>
<comment type="caution">
    <text evidence="2">The sequence shown here is derived from an EMBL/GenBank/DDBJ whole genome shotgun (WGS) entry which is preliminary data.</text>
</comment>
<reference evidence="2 3" key="1">
    <citation type="submission" date="2014-02" db="EMBL/GenBank/DDBJ databases">
        <title>Genome sequence of Ureaplasma diversum strain 246.</title>
        <authorList>
            <person name="Sirand-Pugnet P."/>
            <person name="Breton M."/>
            <person name="Dordet-Frisoni E."/>
            <person name="Baranowski E."/>
            <person name="Barre A."/>
            <person name="Couture C."/>
            <person name="Dupuy V."/>
            <person name="Gaurivaud P."/>
            <person name="Jacob D."/>
            <person name="Lemaitre C."/>
            <person name="Manso-Silvan L."/>
            <person name="Nikolski M."/>
            <person name="Nouvel L.-X."/>
            <person name="Poumarat F."/>
            <person name="Tardy F."/>
            <person name="Thebault P."/>
            <person name="Theil S."/>
            <person name="Citti C."/>
            <person name="Thiaucourt F."/>
            <person name="Blanchard A."/>
        </authorList>
    </citation>
    <scope>NUCLEOTIDE SEQUENCE [LARGE SCALE GENOMIC DNA]</scope>
    <source>
        <strain evidence="2 3">NCTC 246</strain>
    </source>
</reference>
<proteinExistence type="predicted"/>
<evidence type="ECO:0000313" key="2">
    <source>
        <dbReference type="EMBL" id="KEZ22956.1"/>
    </source>
</evidence>
<feature type="transmembrane region" description="Helical" evidence="1">
    <location>
        <begin position="17"/>
        <end position="35"/>
    </location>
</feature>
<keyword evidence="1" id="KW-1133">Transmembrane helix</keyword>